<dbReference type="HOGENOM" id="CLU_033703_0_0_11"/>
<dbReference type="Pfam" id="PF02156">
    <property type="entry name" value="Glyco_hydro_26"/>
    <property type="match status" value="1"/>
</dbReference>
<dbReference type="STRING" id="298654.FraEuI1c_4506"/>
<evidence type="ECO:0000256" key="3">
    <source>
        <dbReference type="PROSITE-ProRule" id="PRU01100"/>
    </source>
</evidence>
<dbReference type="InterPro" id="IPR017853">
    <property type="entry name" value="GH"/>
</dbReference>
<dbReference type="PROSITE" id="PS51764">
    <property type="entry name" value="GH26"/>
    <property type="match status" value="1"/>
</dbReference>
<feature type="region of interest" description="Disordered" evidence="4">
    <location>
        <begin position="1"/>
        <end position="21"/>
    </location>
</feature>
<evidence type="ECO:0000256" key="4">
    <source>
        <dbReference type="SAM" id="MobiDB-lite"/>
    </source>
</evidence>
<dbReference type="EMBL" id="CP002299">
    <property type="protein sequence ID" value="ADP82499.1"/>
    <property type="molecule type" value="Genomic_DNA"/>
</dbReference>
<keyword evidence="2 3" id="KW-0326">Glycosidase</keyword>
<dbReference type="Proteomes" id="UP000002484">
    <property type="component" value="Chromosome"/>
</dbReference>
<name>E3IVJ3_PSEI1</name>
<accession>E3IVJ3</accession>
<keyword evidence="7" id="KW-1185">Reference proteome</keyword>
<evidence type="ECO:0000259" key="5">
    <source>
        <dbReference type="PROSITE" id="PS51764"/>
    </source>
</evidence>
<dbReference type="Gene3D" id="3.20.20.80">
    <property type="entry name" value="Glycosidases"/>
    <property type="match status" value="1"/>
</dbReference>
<keyword evidence="1 3" id="KW-0378">Hydrolase</keyword>
<feature type="domain" description="GH26" evidence="5">
    <location>
        <begin position="54"/>
        <end position="361"/>
    </location>
</feature>
<comment type="similarity">
    <text evidence="3">Belongs to the glycosyl hydrolase 26 family.</text>
</comment>
<dbReference type="InterPro" id="IPR022790">
    <property type="entry name" value="GH26_dom"/>
</dbReference>
<reference evidence="6 7" key="1">
    <citation type="submission" date="2010-10" db="EMBL/GenBank/DDBJ databases">
        <title>Complete sequence of Frankia sp. EuI1c.</title>
        <authorList>
            <consortium name="US DOE Joint Genome Institute"/>
            <person name="Lucas S."/>
            <person name="Copeland A."/>
            <person name="Lapidus A."/>
            <person name="Cheng J.-F."/>
            <person name="Bruce D."/>
            <person name="Goodwin L."/>
            <person name="Pitluck S."/>
            <person name="Chertkov O."/>
            <person name="Detter J.C."/>
            <person name="Han C."/>
            <person name="Tapia R."/>
            <person name="Land M."/>
            <person name="Hauser L."/>
            <person name="Jeffries C."/>
            <person name="Kyrpides N."/>
            <person name="Ivanova N."/>
            <person name="Mikhailova N."/>
            <person name="Beauchemin N."/>
            <person name="Sen A."/>
            <person name="Sur S.A."/>
            <person name="Gtari M."/>
            <person name="Wall L."/>
            <person name="Tisa L."/>
            <person name="Woyke T."/>
        </authorList>
    </citation>
    <scope>NUCLEOTIDE SEQUENCE [LARGE SCALE GENOMIC DNA]</scope>
    <source>
        <strain evidence="7">DSM 45817 / CECT 9037 / EuI1c</strain>
    </source>
</reference>
<dbReference type="KEGG" id="fri:FraEuI1c_4506"/>
<dbReference type="eggNOG" id="COG4124">
    <property type="taxonomic scope" value="Bacteria"/>
</dbReference>
<feature type="active site" description="Proton donor" evidence="3">
    <location>
        <position position="178"/>
    </location>
</feature>
<organism evidence="6 7">
    <name type="scientific">Pseudofrankia inefficax (strain DSM 45817 / CECT 9037 / DDB 130130 / EuI1c)</name>
    <name type="common">Frankia inefficax</name>
    <dbReference type="NCBI Taxonomy" id="298654"/>
    <lineage>
        <taxon>Bacteria</taxon>
        <taxon>Bacillati</taxon>
        <taxon>Actinomycetota</taxon>
        <taxon>Actinomycetes</taxon>
        <taxon>Frankiales</taxon>
        <taxon>Frankiaceae</taxon>
        <taxon>Pseudofrankia</taxon>
    </lineage>
</organism>
<evidence type="ECO:0000313" key="6">
    <source>
        <dbReference type="EMBL" id="ADP82499.1"/>
    </source>
</evidence>
<dbReference type="SUPFAM" id="SSF51445">
    <property type="entry name" value="(Trans)glycosidases"/>
    <property type="match status" value="1"/>
</dbReference>
<dbReference type="GO" id="GO:0004553">
    <property type="term" value="F:hydrolase activity, hydrolyzing O-glycosyl compounds"/>
    <property type="evidence" value="ECO:0007669"/>
    <property type="project" value="InterPro"/>
</dbReference>
<evidence type="ECO:0000313" key="7">
    <source>
        <dbReference type="Proteomes" id="UP000002484"/>
    </source>
</evidence>
<feature type="region of interest" description="Disordered" evidence="4">
    <location>
        <begin position="50"/>
        <end position="78"/>
    </location>
</feature>
<protein>
    <recommendedName>
        <fullName evidence="5">GH26 domain-containing protein</fullName>
    </recommendedName>
</protein>
<evidence type="ECO:0000256" key="1">
    <source>
        <dbReference type="ARBA" id="ARBA00022801"/>
    </source>
</evidence>
<dbReference type="RefSeq" id="WP_013425617.1">
    <property type="nucleotide sequence ID" value="NC_014666.1"/>
</dbReference>
<gene>
    <name evidence="6" type="ordered locus">FraEuI1c_4506</name>
</gene>
<evidence type="ECO:0000256" key="2">
    <source>
        <dbReference type="ARBA" id="ARBA00023295"/>
    </source>
</evidence>
<dbReference type="AlphaFoldDB" id="E3IVJ3"/>
<sequence>MEAAGTPTPPIPNRRPRSRRRAARWTGLATLAAALLIETVVTPNADLAAAAGPGAAQSPPPATGNPSGQPWLSGVNGDPQMTPAAVNQFCFLRGDPCDLAQVYVSRKTWASVVEPSYAETNFAGWPGKLVITVPPFPEDGTSNLQTCATGAYNSHWQEFGRTLNATGRQRSIIRLAWEGNGRWYPWSGSDPAAYVGCFRQVVNAIRSTVSAPPRFDWSINAHISQNPPSHIPTDLYPGDPWVDVVSIDAFDHYPASPTLAQFNDQAQAMGGITWLYNFARAHGKLFGIPEWGVASGSGDEGGGDNPNYIQFMHDWMVARAGQGLYYETYYNACDTPSVGSNLDRPLGARCAYANPASAVRYSQLWRAHS</sequence>
<dbReference type="InParanoid" id="E3IVJ3"/>
<proteinExistence type="inferred from homology"/>
<feature type="active site" description="Nucleophile" evidence="3">
    <location>
        <position position="290"/>
    </location>
</feature>